<evidence type="ECO:0000259" key="6">
    <source>
        <dbReference type="PROSITE" id="PS51387"/>
    </source>
</evidence>
<feature type="domain" description="FAD-binding PCMH-type" evidence="6">
    <location>
        <begin position="66"/>
        <end position="235"/>
    </location>
</feature>
<evidence type="ECO:0000313" key="7">
    <source>
        <dbReference type="EMBL" id="OQR97484.1"/>
    </source>
</evidence>
<comment type="caution">
    <text evidence="7">The sequence shown here is derived from an EMBL/GenBank/DDBJ whole genome shotgun (WGS) entry which is preliminary data.</text>
</comment>
<dbReference type="InterPro" id="IPR016169">
    <property type="entry name" value="FAD-bd_PCMH_sub2"/>
</dbReference>
<dbReference type="InterPro" id="IPR006094">
    <property type="entry name" value="Oxid_FAD_bind_N"/>
</dbReference>
<dbReference type="InterPro" id="IPR016167">
    <property type="entry name" value="FAD-bd_PCMH_sub1"/>
</dbReference>
<dbReference type="InterPro" id="IPR012951">
    <property type="entry name" value="BBE"/>
</dbReference>
<dbReference type="SUPFAM" id="SSF56176">
    <property type="entry name" value="FAD-binding/transporter-associated domain-like"/>
    <property type="match status" value="1"/>
</dbReference>
<dbReference type="STRING" id="1202772.A0A1V9ZHL9"/>
<dbReference type="GO" id="GO:0016491">
    <property type="term" value="F:oxidoreductase activity"/>
    <property type="evidence" value="ECO:0007669"/>
    <property type="project" value="UniProtKB-KW"/>
</dbReference>
<dbReference type="PANTHER" id="PTHR42973">
    <property type="entry name" value="BINDING OXIDOREDUCTASE, PUTATIVE (AFU_ORTHOLOGUE AFUA_1G17690)-RELATED"/>
    <property type="match status" value="1"/>
</dbReference>
<comment type="similarity">
    <text evidence="2">Belongs to the oxygen-dependent FAD-linked oxidoreductase family.</text>
</comment>
<dbReference type="InterPro" id="IPR016166">
    <property type="entry name" value="FAD-bd_PCMH"/>
</dbReference>
<gene>
    <name evidence="7" type="ORF">ACHHYP_11005</name>
</gene>
<dbReference type="InterPro" id="IPR050416">
    <property type="entry name" value="FAD-linked_Oxidoreductase"/>
</dbReference>
<dbReference type="Gene3D" id="3.30.43.10">
    <property type="entry name" value="Uridine Diphospho-n-acetylenolpyruvylglucosamine Reductase, domain 2"/>
    <property type="match status" value="1"/>
</dbReference>
<dbReference type="Gene3D" id="3.40.462.20">
    <property type="match status" value="1"/>
</dbReference>
<dbReference type="Pfam" id="PF01565">
    <property type="entry name" value="FAD_binding_4"/>
    <property type="match status" value="1"/>
</dbReference>
<keyword evidence="8" id="KW-1185">Reference proteome</keyword>
<name>A0A1V9ZHL9_ACHHY</name>
<dbReference type="Proteomes" id="UP000243579">
    <property type="component" value="Unassembled WGS sequence"/>
</dbReference>
<keyword evidence="4" id="KW-0274">FAD</keyword>
<evidence type="ECO:0000313" key="8">
    <source>
        <dbReference type="Proteomes" id="UP000243579"/>
    </source>
</evidence>
<dbReference type="Gene3D" id="3.30.465.10">
    <property type="match status" value="1"/>
</dbReference>
<evidence type="ECO:0000256" key="2">
    <source>
        <dbReference type="ARBA" id="ARBA00005466"/>
    </source>
</evidence>
<dbReference type="PROSITE" id="PS51387">
    <property type="entry name" value="FAD_PCMH"/>
    <property type="match status" value="1"/>
</dbReference>
<evidence type="ECO:0000256" key="3">
    <source>
        <dbReference type="ARBA" id="ARBA00022630"/>
    </source>
</evidence>
<dbReference type="OrthoDB" id="415825at2759"/>
<dbReference type="Pfam" id="PF08031">
    <property type="entry name" value="BBE"/>
    <property type="match status" value="1"/>
</dbReference>
<keyword evidence="3" id="KW-0285">Flavoprotein</keyword>
<dbReference type="GO" id="GO:0071949">
    <property type="term" value="F:FAD binding"/>
    <property type="evidence" value="ECO:0007669"/>
    <property type="project" value="InterPro"/>
</dbReference>
<comment type="cofactor">
    <cofactor evidence="1">
        <name>FAD</name>
        <dbReference type="ChEBI" id="CHEBI:57692"/>
    </cofactor>
</comment>
<evidence type="ECO:0000256" key="4">
    <source>
        <dbReference type="ARBA" id="ARBA00022827"/>
    </source>
</evidence>
<dbReference type="PANTHER" id="PTHR42973:SF39">
    <property type="entry name" value="FAD-BINDING PCMH-TYPE DOMAIN-CONTAINING PROTEIN"/>
    <property type="match status" value="1"/>
</dbReference>
<sequence length="491" mass="53816">MGGTCTKATTTASLGGRDVSRTRATMVNIEKYGRFLQELPLDGSVVLASMSEEYQRQRSTAHAFVDCGYPFAIFRPHHARDIALFLQAVGHLKLHIAVANGKHSALCLPDNAVVIDLRYINDIRVNVENKWIDIGGGATTGAADAELRGSGLAFIASTHPDTGVAGFAQTGGWGWLSRQHGLAIDHWLEADVVLANGDLVTATDANEHAPLMRALRGGAGNFGIVTRLRFALHRVDKCYYSMPLRVCPTLASAIKTATAFRDRMDTAPTYAGGMLLLPCGKPYLRQVITAIGAADVVPDTTWIDSMRHMDAGQWTSTHQTLHSGGYHLGLQGLLAPFSPRGRALTSSIFVKDLSNAVLRVLLHYTREQLPSTSSAIAACAWGGQIPLGDRPHALSHRENGWWILVHAVLPDLSWYQVTKHKQWVVAVKAALREVDSTAVQAPHVFFDTITRNATAKTRAFDDITHLFLRQVKTEYDRKNVFHMNHNIRPLV</sequence>
<accession>A0A1V9ZHL9</accession>
<evidence type="ECO:0000256" key="5">
    <source>
        <dbReference type="ARBA" id="ARBA00023002"/>
    </source>
</evidence>
<evidence type="ECO:0000256" key="1">
    <source>
        <dbReference type="ARBA" id="ARBA00001974"/>
    </source>
</evidence>
<reference evidence="7 8" key="1">
    <citation type="journal article" date="2014" name="Genome Biol. Evol.">
        <title>The secreted proteins of Achlya hypogyna and Thraustotheca clavata identify the ancestral oomycete secretome and reveal gene acquisitions by horizontal gene transfer.</title>
        <authorList>
            <person name="Misner I."/>
            <person name="Blouin N."/>
            <person name="Leonard G."/>
            <person name="Richards T.A."/>
            <person name="Lane C.E."/>
        </authorList>
    </citation>
    <scope>NUCLEOTIDE SEQUENCE [LARGE SCALE GENOMIC DNA]</scope>
    <source>
        <strain evidence="7 8">ATCC 48635</strain>
    </source>
</reference>
<dbReference type="EMBL" id="JNBR01000104">
    <property type="protein sequence ID" value="OQR97484.1"/>
    <property type="molecule type" value="Genomic_DNA"/>
</dbReference>
<organism evidence="7 8">
    <name type="scientific">Achlya hypogyna</name>
    <name type="common">Oomycete</name>
    <name type="synonym">Protoachlya hypogyna</name>
    <dbReference type="NCBI Taxonomy" id="1202772"/>
    <lineage>
        <taxon>Eukaryota</taxon>
        <taxon>Sar</taxon>
        <taxon>Stramenopiles</taxon>
        <taxon>Oomycota</taxon>
        <taxon>Saprolegniomycetes</taxon>
        <taxon>Saprolegniales</taxon>
        <taxon>Achlyaceae</taxon>
        <taxon>Achlya</taxon>
    </lineage>
</organism>
<dbReference type="AlphaFoldDB" id="A0A1V9ZHL9"/>
<proteinExistence type="inferred from homology"/>
<dbReference type="InterPro" id="IPR036318">
    <property type="entry name" value="FAD-bd_PCMH-like_sf"/>
</dbReference>
<keyword evidence="5" id="KW-0560">Oxidoreductase</keyword>
<protein>
    <recommendedName>
        <fullName evidence="6">FAD-binding PCMH-type domain-containing protein</fullName>
    </recommendedName>
</protein>